<dbReference type="NCBIfam" id="TIGR00125">
    <property type="entry name" value="cyt_tran_rel"/>
    <property type="match status" value="1"/>
</dbReference>
<sequence>MSSPGGPVARTIITYGTFDLFHIGHLNILRRLKEQCDRLIVGVSTDEFNQIKGKKPIVPFEQRIEIVRSIRYVDEAIPEENWDQKRSDIEKHNVDAFAIGEDWKGKFDDLEDIVEVIYLPRTDGISTTELKRILSSFDARKVNELKESLDTLSRIVEELG</sequence>
<proteinExistence type="predicted"/>
<dbReference type="AlphaFoldDB" id="A0A096AFV3"/>
<evidence type="ECO:0000256" key="1">
    <source>
        <dbReference type="ARBA" id="ARBA00022679"/>
    </source>
</evidence>
<dbReference type="Pfam" id="PF01467">
    <property type="entry name" value="CTP_transf_like"/>
    <property type="match status" value="1"/>
</dbReference>
<comment type="caution">
    <text evidence="4">The sequence shown here is derived from an EMBL/GenBank/DDBJ whole genome shotgun (WGS) entry which is preliminary data.</text>
</comment>
<dbReference type="SUPFAM" id="SSF52374">
    <property type="entry name" value="Nucleotidylyl transferase"/>
    <property type="match status" value="1"/>
</dbReference>
<feature type="domain" description="Cytidyltransferase-like" evidence="3">
    <location>
        <begin position="13"/>
        <end position="132"/>
    </location>
</feature>
<dbReference type="GO" id="GO:0016779">
    <property type="term" value="F:nucleotidyltransferase activity"/>
    <property type="evidence" value="ECO:0007669"/>
    <property type="project" value="UniProtKB-KW"/>
</dbReference>
<name>A0A096AFV3_9MICC</name>
<keyword evidence="2" id="KW-0548">Nucleotidyltransferase</keyword>
<dbReference type="PANTHER" id="PTHR43793:SF1">
    <property type="entry name" value="FAD SYNTHASE"/>
    <property type="match status" value="1"/>
</dbReference>
<accession>A0A096AFV3</accession>
<organism evidence="4 5">
    <name type="scientific">Pseudoglutamicibacter albus DNF00011</name>
    <dbReference type="NCBI Taxonomy" id="1401063"/>
    <lineage>
        <taxon>Bacteria</taxon>
        <taxon>Bacillati</taxon>
        <taxon>Actinomycetota</taxon>
        <taxon>Actinomycetes</taxon>
        <taxon>Micrococcales</taxon>
        <taxon>Micrococcaceae</taxon>
        <taxon>Pseudoglutamicibacter</taxon>
    </lineage>
</organism>
<evidence type="ECO:0000313" key="5">
    <source>
        <dbReference type="Proteomes" id="UP000053528"/>
    </source>
</evidence>
<dbReference type="Proteomes" id="UP000053528">
    <property type="component" value="Unassembled WGS sequence"/>
</dbReference>
<evidence type="ECO:0000256" key="2">
    <source>
        <dbReference type="ARBA" id="ARBA00022695"/>
    </source>
</evidence>
<dbReference type="InterPro" id="IPR014729">
    <property type="entry name" value="Rossmann-like_a/b/a_fold"/>
</dbReference>
<dbReference type="EMBL" id="JRNH01000025">
    <property type="protein sequence ID" value="KGF19804.1"/>
    <property type="molecule type" value="Genomic_DNA"/>
</dbReference>
<evidence type="ECO:0000259" key="3">
    <source>
        <dbReference type="Pfam" id="PF01467"/>
    </source>
</evidence>
<keyword evidence="1 4" id="KW-0808">Transferase</keyword>
<dbReference type="InterPro" id="IPR004821">
    <property type="entry name" value="Cyt_trans-like"/>
</dbReference>
<dbReference type="InterPro" id="IPR050385">
    <property type="entry name" value="Archaeal_FAD_synthase"/>
</dbReference>
<dbReference type="Gene3D" id="3.40.50.620">
    <property type="entry name" value="HUPs"/>
    <property type="match status" value="1"/>
</dbReference>
<reference evidence="4 5" key="1">
    <citation type="submission" date="2014-07" db="EMBL/GenBank/DDBJ databases">
        <authorList>
            <person name="McCorrison J."/>
            <person name="Sanka R."/>
            <person name="Torralba M."/>
            <person name="Gillis M."/>
            <person name="Haft D.H."/>
            <person name="Methe B."/>
            <person name="Sutton G."/>
            <person name="Nelson K.E."/>
        </authorList>
    </citation>
    <scope>NUCLEOTIDE SEQUENCE [LARGE SCALE GENOMIC DNA]</scope>
    <source>
        <strain evidence="4 5">DNF00011</strain>
    </source>
</reference>
<protein>
    <submittedName>
        <fullName evidence="4">Glycerol-3-phosphate cytidiltransferase</fullName>
    </submittedName>
</protein>
<gene>
    <name evidence="4" type="ORF">HMPREF2128_08530</name>
</gene>
<dbReference type="PANTHER" id="PTHR43793">
    <property type="entry name" value="FAD SYNTHASE"/>
    <property type="match status" value="1"/>
</dbReference>
<evidence type="ECO:0000313" key="4">
    <source>
        <dbReference type="EMBL" id="KGF19804.1"/>
    </source>
</evidence>